<evidence type="ECO:0000313" key="2">
    <source>
        <dbReference type="Proteomes" id="UP000254209"/>
    </source>
</evidence>
<dbReference type="STRING" id="1120980.GCA_000745955_01173"/>
<keyword evidence="2" id="KW-1185">Reference proteome</keyword>
<dbReference type="RefSeq" id="WP_211249425.1">
    <property type="nucleotide sequence ID" value="NZ_CP091519.2"/>
</dbReference>
<protein>
    <submittedName>
        <fullName evidence="1">Uncharacterized protein</fullName>
    </submittedName>
</protein>
<dbReference type="InterPro" id="IPR036397">
    <property type="entry name" value="RNaseH_sf"/>
</dbReference>
<name>A0A376BNS0_9NEIS</name>
<dbReference type="GO" id="GO:0003676">
    <property type="term" value="F:nucleic acid binding"/>
    <property type="evidence" value="ECO:0007669"/>
    <property type="project" value="InterPro"/>
</dbReference>
<dbReference type="InterPro" id="IPR012337">
    <property type="entry name" value="RNaseH-like_sf"/>
</dbReference>
<dbReference type="SUPFAM" id="SSF53098">
    <property type="entry name" value="Ribonuclease H-like"/>
    <property type="match status" value="1"/>
</dbReference>
<reference evidence="1 2" key="1">
    <citation type="submission" date="2018-06" db="EMBL/GenBank/DDBJ databases">
        <authorList>
            <consortium name="Pathogen Informatics"/>
            <person name="Doyle S."/>
        </authorList>
    </citation>
    <scope>NUCLEOTIDE SEQUENCE [LARGE SCALE GENOMIC DNA]</scope>
    <source>
        <strain evidence="1 2">NCTC10283</strain>
    </source>
</reference>
<accession>A0A376BNS0</accession>
<organism evidence="1 2">
    <name type="scientific">Alysiella crassa</name>
    <dbReference type="NCBI Taxonomy" id="153491"/>
    <lineage>
        <taxon>Bacteria</taxon>
        <taxon>Pseudomonadati</taxon>
        <taxon>Pseudomonadota</taxon>
        <taxon>Betaproteobacteria</taxon>
        <taxon>Neisseriales</taxon>
        <taxon>Neisseriaceae</taxon>
        <taxon>Alysiella</taxon>
    </lineage>
</organism>
<gene>
    <name evidence="1" type="ORF">NCTC10283_00969</name>
</gene>
<sequence length="200" mass="22952">MQIAYIDLETDRDNRHILDMGAICGQQHIHTTHLPELLNTIQAADFLCGHHFLHHDFPHLQAHLAQLNFHAHDVIDTLLLSPLLFPARPYHALDKDYKTQFDESNNPLTDCFITRDLLDSEQQAFFRLPENLQTIFYQLLGQTNGFAAFFRSMGFQAACNDVAQLIHQTFHEHICHHAPLDDIITQHPTALAYALSLIHC</sequence>
<dbReference type="EMBL" id="UFSO01000002">
    <property type="protein sequence ID" value="SSY70854.1"/>
    <property type="molecule type" value="Genomic_DNA"/>
</dbReference>
<dbReference type="Gene3D" id="3.30.420.10">
    <property type="entry name" value="Ribonuclease H-like superfamily/Ribonuclease H"/>
    <property type="match status" value="1"/>
</dbReference>
<dbReference type="Proteomes" id="UP000254209">
    <property type="component" value="Unassembled WGS sequence"/>
</dbReference>
<dbReference type="AlphaFoldDB" id="A0A376BNS0"/>
<evidence type="ECO:0000313" key="1">
    <source>
        <dbReference type="EMBL" id="SSY70854.1"/>
    </source>
</evidence>
<proteinExistence type="predicted"/>